<reference evidence="1 2" key="1">
    <citation type="journal article" date="2015" name="Int. J. Syst. Evol. Microbiol.">
        <title>Amycolatopsis rhabdoformis sp. nov., an actinomycete isolated from a tropical forest soil.</title>
        <authorList>
            <person name="Souza W.R."/>
            <person name="Silva R.E."/>
            <person name="Goodfellow M."/>
            <person name="Busarakam K."/>
            <person name="Figueiro F.S."/>
            <person name="Ferreira D."/>
            <person name="Rodrigues-Filho E."/>
            <person name="Moraes L.A.B."/>
            <person name="Zucchi T.D."/>
        </authorList>
    </citation>
    <scope>NUCLEOTIDE SEQUENCE [LARGE SCALE GENOMIC DNA]</scope>
    <source>
        <strain evidence="1 2">NCIMB 14900</strain>
    </source>
</reference>
<sequence length="279" mass="30675">MTAWRERLAALARDRLPAEAVEPWLGLVRPAVHLVREGDGEPVGQLGGDPALPDDVAWPVWDERGPLTFIGSVDCARLPPELDTLPEHGTLLFFYFDGRYDEDDDLPAEPEDLDGNQVIFVPAGTPTTERAAPVEHLAYPRRELHARLVGSAPDVGHVLLETTTTADGVPLSKAGSRAGLFGELAWAETERTTRHQIGGYGTAIQDASETEIAAMALESRRRDPRLAEEGARWVLLAQFDSDDDVDMMWGDVGTIYWAIRSDELAAGRFETARFTMQCT</sequence>
<dbReference type="InterPro" id="IPR035948">
    <property type="entry name" value="YwqG-like_sf"/>
</dbReference>
<gene>
    <name evidence="1" type="ORF">VSH64_01030</name>
</gene>
<dbReference type="SUPFAM" id="SSF103032">
    <property type="entry name" value="Hypothetical protein YwqG"/>
    <property type="match status" value="1"/>
</dbReference>
<name>A0ABZ1I9J4_9PSEU</name>
<dbReference type="InterPro" id="IPR015315">
    <property type="entry name" value="DUF1963"/>
</dbReference>
<dbReference type="PANTHER" id="PTHR36436:SF6">
    <property type="entry name" value="SLL5081 PROTEIN"/>
    <property type="match status" value="1"/>
</dbReference>
<dbReference type="EMBL" id="CP142149">
    <property type="protein sequence ID" value="WSE30726.1"/>
    <property type="molecule type" value="Genomic_DNA"/>
</dbReference>
<protein>
    <submittedName>
        <fullName evidence="1">YwqG family protein</fullName>
    </submittedName>
</protein>
<accession>A0ABZ1I9J4</accession>
<organism evidence="1 2">
    <name type="scientific">Amycolatopsis rhabdoformis</name>
    <dbReference type="NCBI Taxonomy" id="1448059"/>
    <lineage>
        <taxon>Bacteria</taxon>
        <taxon>Bacillati</taxon>
        <taxon>Actinomycetota</taxon>
        <taxon>Actinomycetes</taxon>
        <taxon>Pseudonocardiales</taxon>
        <taxon>Pseudonocardiaceae</taxon>
        <taxon>Amycolatopsis</taxon>
    </lineage>
</organism>
<dbReference type="Proteomes" id="UP001330812">
    <property type="component" value="Chromosome"/>
</dbReference>
<dbReference type="RefSeq" id="WP_326569670.1">
    <property type="nucleotide sequence ID" value="NZ_CP142149.1"/>
</dbReference>
<evidence type="ECO:0000313" key="2">
    <source>
        <dbReference type="Proteomes" id="UP001330812"/>
    </source>
</evidence>
<proteinExistence type="predicted"/>
<dbReference type="Gene3D" id="2.30.320.10">
    <property type="entry name" value="YwqG-like"/>
    <property type="match status" value="1"/>
</dbReference>
<dbReference type="PANTHER" id="PTHR36436">
    <property type="entry name" value="SLL5081 PROTEIN"/>
    <property type="match status" value="1"/>
</dbReference>
<evidence type="ECO:0000313" key="1">
    <source>
        <dbReference type="EMBL" id="WSE30726.1"/>
    </source>
</evidence>
<keyword evidence="2" id="KW-1185">Reference proteome</keyword>
<dbReference type="Pfam" id="PF09234">
    <property type="entry name" value="DUF1963"/>
    <property type="match status" value="1"/>
</dbReference>